<proteinExistence type="predicted"/>
<protein>
    <submittedName>
        <fullName evidence="2">Uncharacterized protein</fullName>
    </submittedName>
</protein>
<feature type="region of interest" description="Disordered" evidence="1">
    <location>
        <begin position="32"/>
        <end position="60"/>
    </location>
</feature>
<evidence type="ECO:0000256" key="1">
    <source>
        <dbReference type="SAM" id="MobiDB-lite"/>
    </source>
</evidence>
<organism evidence="2 3">
    <name type="scientific">Portunus trituberculatus</name>
    <name type="common">Swimming crab</name>
    <name type="synonym">Neptunus trituberculatus</name>
    <dbReference type="NCBI Taxonomy" id="210409"/>
    <lineage>
        <taxon>Eukaryota</taxon>
        <taxon>Metazoa</taxon>
        <taxon>Ecdysozoa</taxon>
        <taxon>Arthropoda</taxon>
        <taxon>Crustacea</taxon>
        <taxon>Multicrustacea</taxon>
        <taxon>Malacostraca</taxon>
        <taxon>Eumalacostraca</taxon>
        <taxon>Eucarida</taxon>
        <taxon>Decapoda</taxon>
        <taxon>Pleocyemata</taxon>
        <taxon>Brachyura</taxon>
        <taxon>Eubrachyura</taxon>
        <taxon>Portunoidea</taxon>
        <taxon>Portunidae</taxon>
        <taxon>Portuninae</taxon>
        <taxon>Portunus</taxon>
    </lineage>
</organism>
<sequence>MEVSVLKGTKRSSNNTSAIYTLPVLIKISHRPPANSRTCRAEQAMDTEEPQRRNNKKFHS</sequence>
<reference evidence="2 3" key="1">
    <citation type="submission" date="2019-05" db="EMBL/GenBank/DDBJ databases">
        <title>Another draft genome of Portunus trituberculatus and its Hox gene families provides insights of decapod evolution.</title>
        <authorList>
            <person name="Jeong J.-H."/>
            <person name="Song I."/>
            <person name="Kim S."/>
            <person name="Choi T."/>
            <person name="Kim D."/>
            <person name="Ryu S."/>
            <person name="Kim W."/>
        </authorList>
    </citation>
    <scope>NUCLEOTIDE SEQUENCE [LARGE SCALE GENOMIC DNA]</scope>
    <source>
        <tissue evidence="2">Muscle</tissue>
    </source>
</reference>
<accession>A0A5B7GY79</accession>
<dbReference type="EMBL" id="VSRR010019890">
    <property type="protein sequence ID" value="MPC62633.1"/>
    <property type="molecule type" value="Genomic_DNA"/>
</dbReference>
<gene>
    <name evidence="2" type="ORF">E2C01_056722</name>
</gene>
<name>A0A5B7GY79_PORTR</name>
<evidence type="ECO:0000313" key="3">
    <source>
        <dbReference type="Proteomes" id="UP000324222"/>
    </source>
</evidence>
<dbReference type="AlphaFoldDB" id="A0A5B7GY79"/>
<evidence type="ECO:0000313" key="2">
    <source>
        <dbReference type="EMBL" id="MPC62633.1"/>
    </source>
</evidence>
<keyword evidence="3" id="KW-1185">Reference proteome</keyword>
<dbReference type="Proteomes" id="UP000324222">
    <property type="component" value="Unassembled WGS sequence"/>
</dbReference>
<comment type="caution">
    <text evidence="2">The sequence shown here is derived from an EMBL/GenBank/DDBJ whole genome shotgun (WGS) entry which is preliminary data.</text>
</comment>